<name>A0A4E0RHQ2_FASHE</name>
<dbReference type="EMBL" id="JXXN02000843">
    <property type="protein sequence ID" value="THD26161.1"/>
    <property type="molecule type" value="Genomic_DNA"/>
</dbReference>
<dbReference type="Proteomes" id="UP000230066">
    <property type="component" value="Unassembled WGS sequence"/>
</dbReference>
<dbReference type="GO" id="GO:0030286">
    <property type="term" value="C:dynein complex"/>
    <property type="evidence" value="ECO:0007669"/>
    <property type="project" value="InterPro"/>
</dbReference>
<dbReference type="SUPFAM" id="SSF47473">
    <property type="entry name" value="EF-hand"/>
    <property type="match status" value="1"/>
</dbReference>
<gene>
    <name evidence="3" type="ORF">D915_003074</name>
</gene>
<keyword evidence="1" id="KW-0106">Calcium</keyword>
<dbReference type="CDD" id="cd21454">
    <property type="entry name" value="DLC-like_TAL"/>
    <property type="match status" value="1"/>
</dbReference>
<dbReference type="InterPro" id="IPR002048">
    <property type="entry name" value="EF_hand_dom"/>
</dbReference>
<dbReference type="InterPro" id="IPR011992">
    <property type="entry name" value="EF-hand-dom_pair"/>
</dbReference>
<dbReference type="InterPro" id="IPR001372">
    <property type="entry name" value="Dynein_light_chain_typ-1/2"/>
</dbReference>
<feature type="domain" description="EF-hand" evidence="2">
    <location>
        <begin position="15"/>
        <end position="50"/>
    </location>
</feature>
<dbReference type="GO" id="GO:0005509">
    <property type="term" value="F:calcium ion binding"/>
    <property type="evidence" value="ECO:0007669"/>
    <property type="project" value="InterPro"/>
</dbReference>
<evidence type="ECO:0000259" key="2">
    <source>
        <dbReference type="PROSITE" id="PS50222"/>
    </source>
</evidence>
<reference evidence="3" key="1">
    <citation type="submission" date="2019-03" db="EMBL/GenBank/DDBJ databases">
        <title>Improved annotation for the trematode Fasciola hepatica.</title>
        <authorList>
            <person name="Choi Y.-J."/>
            <person name="Martin J."/>
            <person name="Mitreva M."/>
        </authorList>
    </citation>
    <scope>NUCLEOTIDE SEQUENCE [LARGE SCALE GENOMIC DNA]</scope>
</reference>
<evidence type="ECO:0000313" key="3">
    <source>
        <dbReference type="EMBL" id="THD26161.1"/>
    </source>
</evidence>
<feature type="domain" description="EF-hand" evidence="2">
    <location>
        <begin position="56"/>
        <end position="84"/>
    </location>
</feature>
<dbReference type="PROSITE" id="PS00018">
    <property type="entry name" value="EF_HAND_1"/>
    <property type="match status" value="1"/>
</dbReference>
<accession>A0A4E0RHQ2</accession>
<dbReference type="GO" id="GO:0007017">
    <property type="term" value="P:microtubule-based process"/>
    <property type="evidence" value="ECO:0007669"/>
    <property type="project" value="InterPro"/>
</dbReference>
<dbReference type="SUPFAM" id="SSF54648">
    <property type="entry name" value="DLC"/>
    <property type="match status" value="1"/>
</dbReference>
<dbReference type="AlphaFoldDB" id="A0A4E0RHQ2"/>
<dbReference type="SMART" id="SM01375">
    <property type="entry name" value="Dynein_light"/>
    <property type="match status" value="1"/>
</dbReference>
<dbReference type="Gene3D" id="3.30.740.10">
    <property type="entry name" value="Protein Inhibitor Of Neuronal Nitric Oxide Synthase"/>
    <property type="match status" value="1"/>
</dbReference>
<dbReference type="Pfam" id="PF13499">
    <property type="entry name" value="EF-hand_7"/>
    <property type="match status" value="1"/>
</dbReference>
<dbReference type="SMART" id="SM00054">
    <property type="entry name" value="EFh"/>
    <property type="match status" value="2"/>
</dbReference>
<dbReference type="PROSITE" id="PS50222">
    <property type="entry name" value="EF_HAND_2"/>
    <property type="match status" value="2"/>
</dbReference>
<comment type="caution">
    <text evidence="3">The sequence shown here is derived from an EMBL/GenBank/DDBJ whole genome shotgun (WGS) entry which is preliminary data.</text>
</comment>
<proteinExistence type="predicted"/>
<dbReference type="Pfam" id="PF01221">
    <property type="entry name" value="Dynein_light"/>
    <property type="match status" value="1"/>
</dbReference>
<evidence type="ECO:0000313" key="4">
    <source>
        <dbReference type="Proteomes" id="UP000230066"/>
    </source>
</evidence>
<dbReference type="Gene3D" id="1.10.238.10">
    <property type="entry name" value="EF-hand"/>
    <property type="match status" value="1"/>
</dbReference>
<keyword evidence="4" id="KW-1185">Reference proteome</keyword>
<dbReference type="InterPro" id="IPR018247">
    <property type="entry name" value="EF_Hand_1_Ca_BS"/>
</dbReference>
<evidence type="ECO:0000256" key="1">
    <source>
        <dbReference type="ARBA" id="ARBA00022837"/>
    </source>
</evidence>
<sequence>MIGNLISFNSYNQSVRMDTFINSFLAVDADGSGQITEDELRQYVTDNNMDSMMVTKWMQLFDPDKTGVITLENFCDKLGLKPEEVERQRAETTQAERIPSDIMVIYDKLPIKDQVQIVKETKKLAKNVNNPDDYIQLSSQLKQFADKEFGSAWQVAIVEGSYWITFSHLPENSFQFVYDNHAYLFWKIPE</sequence>
<protein>
    <recommendedName>
        <fullName evidence="2">EF-hand domain-containing protein</fullName>
    </recommendedName>
</protein>
<dbReference type="InterPro" id="IPR037177">
    <property type="entry name" value="DLC_sf"/>
</dbReference>
<organism evidence="3 4">
    <name type="scientific">Fasciola hepatica</name>
    <name type="common">Liver fluke</name>
    <dbReference type="NCBI Taxonomy" id="6192"/>
    <lineage>
        <taxon>Eukaryota</taxon>
        <taxon>Metazoa</taxon>
        <taxon>Spiralia</taxon>
        <taxon>Lophotrochozoa</taxon>
        <taxon>Platyhelminthes</taxon>
        <taxon>Trematoda</taxon>
        <taxon>Digenea</taxon>
        <taxon>Plagiorchiida</taxon>
        <taxon>Echinostomata</taxon>
        <taxon>Echinostomatoidea</taxon>
        <taxon>Fasciolidae</taxon>
        <taxon>Fasciola</taxon>
    </lineage>
</organism>